<dbReference type="InterPro" id="IPR029068">
    <property type="entry name" value="Glyas_Bleomycin-R_OHBP_Dase"/>
</dbReference>
<dbReference type="PROSITE" id="PS51819">
    <property type="entry name" value="VOC"/>
    <property type="match status" value="1"/>
</dbReference>
<sequence>MRMIQVAQRAEDLGRASAFYSRLLGTEPTGVFDPPGLVFFDLDGVRLLLERRAPSAVIYLQVPDLAAALERLRADGVRVVAEPALIFHHGDDSLGPAGTDEFMAFVADSEGNTVGLVEQRVGGRR</sequence>
<dbReference type="Gene3D" id="3.10.180.10">
    <property type="entry name" value="2,3-Dihydroxybiphenyl 1,2-Dioxygenase, domain 1"/>
    <property type="match status" value="1"/>
</dbReference>
<dbReference type="SUPFAM" id="SSF54593">
    <property type="entry name" value="Glyoxalase/Bleomycin resistance protein/Dihydroxybiphenyl dioxygenase"/>
    <property type="match status" value="1"/>
</dbReference>
<protein>
    <submittedName>
        <fullName evidence="2">Methylmalonyl-CoA epimerase</fullName>
    </submittedName>
</protein>
<dbReference type="InterPro" id="IPR037523">
    <property type="entry name" value="VOC_core"/>
</dbReference>
<dbReference type="Pfam" id="PF00903">
    <property type="entry name" value="Glyoxalase"/>
    <property type="match status" value="1"/>
</dbReference>
<feature type="domain" description="VOC" evidence="1">
    <location>
        <begin position="2"/>
        <end position="119"/>
    </location>
</feature>
<evidence type="ECO:0000313" key="3">
    <source>
        <dbReference type="Proteomes" id="UP000297866"/>
    </source>
</evidence>
<gene>
    <name evidence="2" type="ORF">E3O23_08000</name>
</gene>
<dbReference type="AlphaFoldDB" id="A0A4R8UEI1"/>
<reference evidence="2 3" key="1">
    <citation type="submission" date="2019-03" db="EMBL/GenBank/DDBJ databases">
        <title>Genomics of glacier-inhabiting Cryobacterium strains.</title>
        <authorList>
            <person name="Liu Q."/>
            <person name="Xin Y.-H."/>
        </authorList>
    </citation>
    <scope>NUCLEOTIDE SEQUENCE [LARGE SCALE GENOMIC DNA]</scope>
    <source>
        <strain evidence="2 3">Sr47</strain>
    </source>
</reference>
<evidence type="ECO:0000313" key="2">
    <source>
        <dbReference type="EMBL" id="TFB51763.1"/>
    </source>
</evidence>
<dbReference type="RefSeq" id="WP_134489871.1">
    <property type="nucleotide sequence ID" value="NZ_SOEZ01000039.1"/>
</dbReference>
<evidence type="ECO:0000259" key="1">
    <source>
        <dbReference type="PROSITE" id="PS51819"/>
    </source>
</evidence>
<keyword evidence="3" id="KW-1185">Reference proteome</keyword>
<dbReference type="Proteomes" id="UP000297866">
    <property type="component" value="Unassembled WGS sequence"/>
</dbReference>
<dbReference type="InterPro" id="IPR004360">
    <property type="entry name" value="Glyas_Fos-R_dOase_dom"/>
</dbReference>
<comment type="caution">
    <text evidence="2">The sequence shown here is derived from an EMBL/GenBank/DDBJ whole genome shotgun (WGS) entry which is preliminary data.</text>
</comment>
<organism evidence="2 3">
    <name type="scientific">Cryobacterium tagatosivorans</name>
    <dbReference type="NCBI Taxonomy" id="1259199"/>
    <lineage>
        <taxon>Bacteria</taxon>
        <taxon>Bacillati</taxon>
        <taxon>Actinomycetota</taxon>
        <taxon>Actinomycetes</taxon>
        <taxon>Micrococcales</taxon>
        <taxon>Microbacteriaceae</taxon>
        <taxon>Cryobacterium</taxon>
    </lineage>
</organism>
<proteinExistence type="predicted"/>
<dbReference type="OrthoDB" id="9804944at2"/>
<accession>A0A4R8UEI1</accession>
<name>A0A4R8UEI1_9MICO</name>
<dbReference type="EMBL" id="SOEZ01000039">
    <property type="protein sequence ID" value="TFB51763.1"/>
    <property type="molecule type" value="Genomic_DNA"/>
</dbReference>